<gene>
    <name evidence="8" type="primary">acpP</name>
    <name evidence="8" type="ORF">DCBHLPFO_00286</name>
</gene>
<evidence type="ECO:0000256" key="2">
    <source>
        <dbReference type="ARBA" id="ARBA00022516"/>
    </source>
</evidence>
<evidence type="ECO:0000256" key="6">
    <source>
        <dbReference type="ARBA" id="ARBA00023160"/>
    </source>
</evidence>
<evidence type="ECO:0000256" key="1">
    <source>
        <dbReference type="ARBA" id="ARBA00022450"/>
    </source>
</evidence>
<keyword evidence="2" id="KW-0444">Lipid biosynthesis</keyword>
<proteinExistence type="predicted"/>
<dbReference type="InterPro" id="IPR009081">
    <property type="entry name" value="PP-bd_ACP"/>
</dbReference>
<dbReference type="GO" id="GO:0000036">
    <property type="term" value="F:acyl carrier activity"/>
    <property type="evidence" value="ECO:0007669"/>
    <property type="project" value="TreeGrafter"/>
</dbReference>
<evidence type="ECO:0000256" key="5">
    <source>
        <dbReference type="ARBA" id="ARBA00023098"/>
    </source>
</evidence>
<keyword evidence="4" id="KW-0276">Fatty acid metabolism</keyword>
<keyword evidence="3" id="KW-0597">Phosphoprotein</keyword>
<dbReference type="EMBL" id="JAPFAR010000086">
    <property type="protein sequence ID" value="MDI3349707.1"/>
    <property type="molecule type" value="Genomic_DNA"/>
</dbReference>
<dbReference type="InterPro" id="IPR006162">
    <property type="entry name" value="Ppantetheine_attach_site"/>
</dbReference>
<evidence type="ECO:0000256" key="4">
    <source>
        <dbReference type="ARBA" id="ARBA00022832"/>
    </source>
</evidence>
<dbReference type="PANTHER" id="PTHR20863">
    <property type="entry name" value="ACYL CARRIER PROTEIN"/>
    <property type="match status" value="1"/>
</dbReference>
<sequence>MNFQDIVFKELKKLTKKPFDLDTLIKDLNIDSLDLVLLVSDLESKFKIEIKDEELMNLKTINDIIDIINQKYIK</sequence>
<evidence type="ECO:0000256" key="3">
    <source>
        <dbReference type="ARBA" id="ARBA00022553"/>
    </source>
</evidence>
<organism evidence="8 9">
    <name type="scientific">Mycoplasmopsis arginini</name>
    <name type="common">Mycoplasma arginini</name>
    <dbReference type="NCBI Taxonomy" id="2094"/>
    <lineage>
        <taxon>Bacteria</taxon>
        <taxon>Bacillati</taxon>
        <taxon>Mycoplasmatota</taxon>
        <taxon>Mycoplasmoidales</taxon>
        <taxon>Metamycoplasmataceae</taxon>
        <taxon>Mycoplasmopsis</taxon>
    </lineage>
</organism>
<keyword evidence="6" id="KW-0275">Fatty acid biosynthesis</keyword>
<reference evidence="8" key="1">
    <citation type="submission" date="2022-11" db="EMBL/GenBank/DDBJ databases">
        <title>Draft genome of Mycoplasma arginini isolated from fly.</title>
        <authorList>
            <person name="Severgnini M."/>
            <person name="Gioia G."/>
            <person name="Cremonesi P."/>
            <person name="Moroni P."/>
            <person name="Addis M.F."/>
            <person name="Castiglioni B."/>
        </authorList>
    </citation>
    <scope>NUCLEOTIDE SEQUENCE</scope>
    <source>
        <strain evidence="8">QMP CG1-1632</strain>
    </source>
</reference>
<evidence type="ECO:0000313" key="8">
    <source>
        <dbReference type="EMBL" id="MDI3349707.1"/>
    </source>
</evidence>
<feature type="domain" description="Carrier" evidence="7">
    <location>
        <begin position="1"/>
        <end position="72"/>
    </location>
</feature>
<evidence type="ECO:0000259" key="7">
    <source>
        <dbReference type="PROSITE" id="PS50075"/>
    </source>
</evidence>
<dbReference type="PANTHER" id="PTHR20863:SF76">
    <property type="entry name" value="CARRIER DOMAIN-CONTAINING PROTEIN"/>
    <property type="match status" value="1"/>
</dbReference>
<dbReference type="Gene3D" id="1.10.1200.10">
    <property type="entry name" value="ACP-like"/>
    <property type="match status" value="1"/>
</dbReference>
<comment type="caution">
    <text evidence="8">The sequence shown here is derived from an EMBL/GenBank/DDBJ whole genome shotgun (WGS) entry which is preliminary data.</text>
</comment>
<dbReference type="GO" id="GO:0016020">
    <property type="term" value="C:membrane"/>
    <property type="evidence" value="ECO:0007669"/>
    <property type="project" value="GOC"/>
</dbReference>
<dbReference type="PROSITE" id="PS00012">
    <property type="entry name" value="PHOSPHOPANTETHEINE"/>
    <property type="match status" value="1"/>
</dbReference>
<keyword evidence="5" id="KW-0443">Lipid metabolism</keyword>
<dbReference type="AlphaFoldDB" id="A0AA43R1D2"/>
<dbReference type="GO" id="GO:0000035">
    <property type="term" value="F:acyl binding"/>
    <property type="evidence" value="ECO:0007669"/>
    <property type="project" value="TreeGrafter"/>
</dbReference>
<accession>A0AA43R1D2</accession>
<protein>
    <submittedName>
        <fullName evidence="8">Acyl carrier protein</fullName>
    </submittedName>
</protein>
<dbReference type="InterPro" id="IPR003231">
    <property type="entry name" value="ACP"/>
</dbReference>
<dbReference type="Pfam" id="PF00550">
    <property type="entry name" value="PP-binding"/>
    <property type="match status" value="1"/>
</dbReference>
<dbReference type="Proteomes" id="UP001162175">
    <property type="component" value="Unassembled WGS sequence"/>
</dbReference>
<dbReference type="GO" id="GO:0009245">
    <property type="term" value="P:lipid A biosynthetic process"/>
    <property type="evidence" value="ECO:0007669"/>
    <property type="project" value="TreeGrafter"/>
</dbReference>
<dbReference type="PROSITE" id="PS50075">
    <property type="entry name" value="CARRIER"/>
    <property type="match status" value="1"/>
</dbReference>
<dbReference type="RefSeq" id="WP_268164485.1">
    <property type="nucleotide sequence ID" value="NZ_CP165990.1"/>
</dbReference>
<keyword evidence="1" id="KW-0596">Phosphopantetheine</keyword>
<dbReference type="SUPFAM" id="SSF47336">
    <property type="entry name" value="ACP-like"/>
    <property type="match status" value="1"/>
</dbReference>
<dbReference type="GO" id="GO:0005829">
    <property type="term" value="C:cytosol"/>
    <property type="evidence" value="ECO:0007669"/>
    <property type="project" value="TreeGrafter"/>
</dbReference>
<dbReference type="InterPro" id="IPR036736">
    <property type="entry name" value="ACP-like_sf"/>
</dbReference>
<evidence type="ECO:0000313" key="9">
    <source>
        <dbReference type="Proteomes" id="UP001162175"/>
    </source>
</evidence>
<name>A0AA43R1D2_MYCAR</name>